<evidence type="ECO:0000256" key="1">
    <source>
        <dbReference type="ARBA" id="ARBA00009249"/>
    </source>
</evidence>
<proteinExistence type="inferred from homology"/>
<dbReference type="RefSeq" id="WP_046523688.1">
    <property type="nucleotide sequence ID" value="NZ_LAYY01000009.1"/>
</dbReference>
<dbReference type="PANTHER" id="PTHR11715">
    <property type="entry name" value="GLYCINE CLEAVAGE SYSTEM H PROTEIN"/>
    <property type="match status" value="1"/>
</dbReference>
<evidence type="ECO:0000313" key="7">
    <source>
        <dbReference type="Proteomes" id="UP000034166"/>
    </source>
</evidence>
<evidence type="ECO:0000259" key="5">
    <source>
        <dbReference type="PROSITE" id="PS50968"/>
    </source>
</evidence>
<dbReference type="EMBL" id="LAYY01000009">
    <property type="protein sequence ID" value="KKK38212.1"/>
    <property type="molecule type" value="Genomic_DNA"/>
</dbReference>
<dbReference type="PROSITE" id="PS00189">
    <property type="entry name" value="LIPOYL"/>
    <property type="match status" value="1"/>
</dbReference>
<feature type="modified residue" description="N6-lipoyllysine" evidence="3 4">
    <location>
        <position position="65"/>
    </location>
</feature>
<dbReference type="InterPro" id="IPR017453">
    <property type="entry name" value="GCV_H_sub"/>
</dbReference>
<comment type="similarity">
    <text evidence="1 3">Belongs to the GcvH family.</text>
</comment>
<dbReference type="InterPro" id="IPR033753">
    <property type="entry name" value="GCV_H/Fam206"/>
</dbReference>
<dbReference type="GO" id="GO:0009249">
    <property type="term" value="P:protein lipoylation"/>
    <property type="evidence" value="ECO:0007669"/>
    <property type="project" value="UniProtKB-UniRule"/>
</dbReference>
<evidence type="ECO:0000256" key="3">
    <source>
        <dbReference type="HAMAP-Rule" id="MF_00272"/>
    </source>
</evidence>
<comment type="function">
    <text evidence="3">The glycine cleavage system catalyzes the degradation of glycine. The H protein shuttles the methylamine group of glycine from the P protein to the T protein.</text>
</comment>
<evidence type="ECO:0000256" key="4">
    <source>
        <dbReference type="PIRSR" id="PIRSR617453-50"/>
    </source>
</evidence>
<keyword evidence="7" id="KW-1185">Reference proteome</keyword>
<dbReference type="AlphaFoldDB" id="A0A0M2SYY8"/>
<dbReference type="PATRIC" id="fig|1408103.3.peg.2354"/>
<evidence type="ECO:0000313" key="6">
    <source>
        <dbReference type="EMBL" id="KKK38212.1"/>
    </source>
</evidence>
<dbReference type="GO" id="GO:0005829">
    <property type="term" value="C:cytosol"/>
    <property type="evidence" value="ECO:0007669"/>
    <property type="project" value="TreeGrafter"/>
</dbReference>
<gene>
    <name evidence="3" type="primary">gcvH</name>
    <name evidence="6" type="ORF">WQ57_10445</name>
</gene>
<accession>A0A0M2SYY8</accession>
<feature type="domain" description="Lipoyl-binding" evidence="5">
    <location>
        <begin position="24"/>
        <end position="106"/>
    </location>
</feature>
<dbReference type="PROSITE" id="PS50968">
    <property type="entry name" value="BIOTINYL_LIPOYL"/>
    <property type="match status" value="1"/>
</dbReference>
<evidence type="ECO:0000256" key="2">
    <source>
        <dbReference type="ARBA" id="ARBA00022823"/>
    </source>
</evidence>
<reference evidence="6 7" key="1">
    <citation type="submission" date="2015-04" db="EMBL/GenBank/DDBJ databases">
        <title>Taxonomic description and genome sequence of Bacillus campisalis sp. nov., a novel member of the genus Bacillus isolated from solar saltern.</title>
        <authorList>
            <person name="Mathan Kumar R."/>
            <person name="Kaur G."/>
            <person name="Kumar A."/>
            <person name="Singh N.K."/>
            <person name="Kaur N."/>
            <person name="Kumar N."/>
            <person name="Mayilraj S."/>
        </authorList>
    </citation>
    <scope>NUCLEOTIDE SEQUENCE [LARGE SCALE GENOMIC DNA]</scope>
    <source>
        <strain evidence="6 7">SA2-6</strain>
    </source>
</reference>
<dbReference type="InterPro" id="IPR003016">
    <property type="entry name" value="2-oxoA_DH_lipoyl-BS"/>
</dbReference>
<dbReference type="InterPro" id="IPR002930">
    <property type="entry name" value="GCV_H"/>
</dbReference>
<sequence>MTNKTANLLYSKEHEWVLSLEENRVRIGISEYAQKQLGDIVFVENPEVDDEITANESMGTIESVKAVSDIFSPVSGVVVRVNEELEDSPALINEQPYEEGWLVEVELSDPGELESLLNEDEYKAFINEGEE</sequence>
<protein>
    <recommendedName>
        <fullName evidence="3">Glycine cleavage system H protein</fullName>
    </recommendedName>
    <alternativeName>
        <fullName evidence="3">Octanoyl/lipoyl carrier protein</fullName>
    </alternativeName>
</protein>
<dbReference type="Proteomes" id="UP000034166">
    <property type="component" value="Unassembled WGS sequence"/>
</dbReference>
<dbReference type="NCBIfam" id="TIGR00527">
    <property type="entry name" value="gcvH"/>
    <property type="match status" value="1"/>
</dbReference>
<dbReference type="NCBIfam" id="NF002270">
    <property type="entry name" value="PRK01202.1"/>
    <property type="match status" value="1"/>
</dbReference>
<dbReference type="OrthoDB" id="9796712at2"/>
<dbReference type="PANTHER" id="PTHR11715:SF3">
    <property type="entry name" value="GLYCINE CLEAVAGE SYSTEM H PROTEIN-RELATED"/>
    <property type="match status" value="1"/>
</dbReference>
<organism evidence="6 7">
    <name type="scientific">Mesobacillus campisalis</name>
    <dbReference type="NCBI Taxonomy" id="1408103"/>
    <lineage>
        <taxon>Bacteria</taxon>
        <taxon>Bacillati</taxon>
        <taxon>Bacillota</taxon>
        <taxon>Bacilli</taxon>
        <taxon>Bacillales</taxon>
        <taxon>Bacillaceae</taxon>
        <taxon>Mesobacillus</taxon>
    </lineage>
</organism>
<dbReference type="InterPro" id="IPR000089">
    <property type="entry name" value="Biotin_lipoyl"/>
</dbReference>
<comment type="caution">
    <text evidence="6">The sequence shown here is derived from an EMBL/GenBank/DDBJ whole genome shotgun (WGS) entry which is preliminary data.</text>
</comment>
<keyword evidence="2 3" id="KW-0450">Lipoyl</keyword>
<comment type="function">
    <text evidence="3">Is also involved in protein lipoylation via its role as an octanoyl/lipoyl carrier protein intermediate.</text>
</comment>
<dbReference type="SUPFAM" id="SSF51230">
    <property type="entry name" value="Single hybrid motif"/>
    <property type="match status" value="1"/>
</dbReference>
<dbReference type="GO" id="GO:0005960">
    <property type="term" value="C:glycine cleavage complex"/>
    <property type="evidence" value="ECO:0007669"/>
    <property type="project" value="InterPro"/>
</dbReference>
<dbReference type="Gene3D" id="2.40.50.100">
    <property type="match status" value="1"/>
</dbReference>
<comment type="cofactor">
    <cofactor evidence="3">
        <name>(R)-lipoate</name>
        <dbReference type="ChEBI" id="CHEBI:83088"/>
    </cofactor>
    <text evidence="3">Binds 1 lipoyl cofactor covalently.</text>
</comment>
<dbReference type="GO" id="GO:0019464">
    <property type="term" value="P:glycine decarboxylation via glycine cleavage system"/>
    <property type="evidence" value="ECO:0007669"/>
    <property type="project" value="UniProtKB-UniRule"/>
</dbReference>
<dbReference type="Pfam" id="PF01597">
    <property type="entry name" value="GCV_H"/>
    <property type="match status" value="1"/>
</dbReference>
<name>A0A0M2SYY8_9BACI</name>
<dbReference type="InterPro" id="IPR011053">
    <property type="entry name" value="Single_hybrid_motif"/>
</dbReference>
<dbReference type="HAMAP" id="MF_00272">
    <property type="entry name" value="GcvH"/>
    <property type="match status" value="1"/>
</dbReference>
<dbReference type="CDD" id="cd06848">
    <property type="entry name" value="GCS_H"/>
    <property type="match status" value="1"/>
</dbReference>
<comment type="subunit">
    <text evidence="3">The glycine cleavage system is composed of four proteins: P, T, L and H.</text>
</comment>